<dbReference type="Proteomes" id="UP000054321">
    <property type="component" value="Unassembled WGS sequence"/>
</dbReference>
<dbReference type="PANTHER" id="PTHR24096">
    <property type="entry name" value="LONG-CHAIN-FATTY-ACID--COA LIGASE"/>
    <property type="match status" value="1"/>
</dbReference>
<dbReference type="InterPro" id="IPR029058">
    <property type="entry name" value="AB_hydrolase_fold"/>
</dbReference>
<reference evidence="3" key="2">
    <citation type="submission" date="2015-01" db="EMBL/GenBank/DDBJ databases">
        <title>Evolutionary Origins and Diversification of the Mycorrhizal Mutualists.</title>
        <authorList>
            <consortium name="DOE Joint Genome Institute"/>
            <consortium name="Mycorrhizal Genomics Consortium"/>
            <person name="Kohler A."/>
            <person name="Kuo A."/>
            <person name="Nagy L.G."/>
            <person name="Floudas D."/>
            <person name="Copeland A."/>
            <person name="Barry K.W."/>
            <person name="Cichocki N."/>
            <person name="Veneault-Fourrey C."/>
            <person name="LaButti K."/>
            <person name="Lindquist E.A."/>
            <person name="Lipzen A."/>
            <person name="Lundell T."/>
            <person name="Morin E."/>
            <person name="Murat C."/>
            <person name="Riley R."/>
            <person name="Ohm R."/>
            <person name="Sun H."/>
            <person name="Tunlid A."/>
            <person name="Henrissat B."/>
            <person name="Grigoriev I.V."/>
            <person name="Hibbett D.S."/>
            <person name="Martin F."/>
        </authorList>
    </citation>
    <scope>NUCLEOTIDE SEQUENCE [LARGE SCALE GENOMIC DNA]</scope>
    <source>
        <strain evidence="3">Zn</strain>
    </source>
</reference>
<dbReference type="Gene3D" id="3.40.50.12780">
    <property type="entry name" value="N-terminal domain of ligase-like"/>
    <property type="match status" value="1"/>
</dbReference>
<sequence length="918" mass="102112">MAVEHSDVNGIEVHRPRKDESCAFITYKYLLSLAEHRSKQLEKLESIDNRVVLMHFADHFDNIIWFWAIVAAGAVPCLCPLIKDVDQLRKNVAHLQKLLKNPLVITTESLASEFPKLNGLRVVNTGKSDVESVHVDLSTAGTISAGNTKTKQDLAVLMLTSGTTGNPKAVCLHHGQILYSLKGKSMHHGTNGKDVFLNWTGLDHVANLIEIHLHAISLSATQIHISASEVLADPKLFLQVVHSSKVTYTFAPNFFLAALVRNIESLIEQPWSSTIPQFDLSSLRAFISGGEANAVETCAKLTKLLRRYDAPRIFIRPGFGMTETCAGAIYNTKDCPSVDIQHNSEFCSVGTCIPGMHMRIMCPDGSLASANEIGSLEASGPVVFQGYYNDESATQDAFTSDGWFKTGDLGLLDSEGRLRLTGRDKDIIVINGVNYSAQAIECAIGDANIPGVTPTYTVAFPHRREDSSTESLCVTYLPNSAANDMLGRMIATTAITKAVVKYCGARPFKVIALPVSLLQKSSLGKLARSKIRQEFENGSLYQYETEDHKSVKEPLGTSCFAGSLTQHTVLQIFRKLFGANYAYLGLGSNLFEMGFSSIDLLKLKTHLRDALNVEVPIKIFFSYPIIHDLGQALDNMYKEKEYDPVTILQPNGAKMPLFFIHPGTGEVLIFMNIARYIDDRPVYALRARGFDDEEYFSSMQEIITVYHKAIKRVQPTGPYAIAGYSFGAILAFEITKIMEASGDTVQFLAAFDQPPHFKERARKYDWYEVVLTVSFFMGLIKEDYIYASLAEMRKKTHDEVLDDILALSDPVRLAEVGMTRRRLDNWAKLAYQLKAIARDYDPKGVVANMDVFYTAPLVGIVKAKNIAEWYTGYMSKWKDCVSDIKFHEAEGTHRTMISPPHAFGFQKMLKSAMKDRGV</sequence>
<dbReference type="InterPro" id="IPR000873">
    <property type="entry name" value="AMP-dep_synth/lig_dom"/>
</dbReference>
<dbReference type="InterPro" id="IPR036736">
    <property type="entry name" value="ACP-like_sf"/>
</dbReference>
<dbReference type="EMBL" id="KN832885">
    <property type="protein sequence ID" value="KIM95949.1"/>
    <property type="molecule type" value="Genomic_DNA"/>
</dbReference>
<dbReference type="PROSITE" id="PS00455">
    <property type="entry name" value="AMP_BINDING"/>
    <property type="match status" value="1"/>
</dbReference>
<evidence type="ECO:0000313" key="2">
    <source>
        <dbReference type="EMBL" id="KIM95949.1"/>
    </source>
</evidence>
<dbReference type="Gene3D" id="3.30.300.30">
    <property type="match status" value="1"/>
</dbReference>
<reference evidence="2 3" key="1">
    <citation type="submission" date="2014-04" db="EMBL/GenBank/DDBJ databases">
        <authorList>
            <consortium name="DOE Joint Genome Institute"/>
            <person name="Kuo A."/>
            <person name="Martino E."/>
            <person name="Perotto S."/>
            <person name="Kohler A."/>
            <person name="Nagy L.G."/>
            <person name="Floudas D."/>
            <person name="Copeland A."/>
            <person name="Barry K.W."/>
            <person name="Cichocki N."/>
            <person name="Veneault-Fourrey C."/>
            <person name="LaButti K."/>
            <person name="Lindquist E.A."/>
            <person name="Lipzen A."/>
            <person name="Lundell T."/>
            <person name="Morin E."/>
            <person name="Murat C."/>
            <person name="Sun H."/>
            <person name="Tunlid A."/>
            <person name="Henrissat B."/>
            <person name="Grigoriev I.V."/>
            <person name="Hibbett D.S."/>
            <person name="Martin F."/>
            <person name="Nordberg H.P."/>
            <person name="Cantor M.N."/>
            <person name="Hua S.X."/>
        </authorList>
    </citation>
    <scope>NUCLEOTIDE SEQUENCE [LARGE SCALE GENOMIC DNA]</scope>
    <source>
        <strain evidence="2 3">Zn</strain>
    </source>
</reference>
<dbReference type="STRING" id="913774.A0A0C3GXH0"/>
<dbReference type="InterPro" id="IPR009081">
    <property type="entry name" value="PP-bd_ACP"/>
</dbReference>
<dbReference type="Pfam" id="PF00550">
    <property type="entry name" value="PP-binding"/>
    <property type="match status" value="1"/>
</dbReference>
<gene>
    <name evidence="2" type="ORF">OIDMADRAFT_133211</name>
</gene>
<dbReference type="Pfam" id="PF00975">
    <property type="entry name" value="Thioesterase"/>
    <property type="match status" value="1"/>
</dbReference>
<dbReference type="Gene3D" id="3.40.50.1820">
    <property type="entry name" value="alpha/beta hydrolase"/>
    <property type="match status" value="1"/>
</dbReference>
<dbReference type="InterPro" id="IPR045851">
    <property type="entry name" value="AMP-bd_C_sf"/>
</dbReference>
<dbReference type="PROSITE" id="PS50075">
    <property type="entry name" value="CARRIER"/>
    <property type="match status" value="1"/>
</dbReference>
<dbReference type="Gene3D" id="1.10.1200.10">
    <property type="entry name" value="ACP-like"/>
    <property type="match status" value="1"/>
</dbReference>
<name>A0A0C3GXH0_OIDMZ</name>
<dbReference type="InParanoid" id="A0A0C3GXH0"/>
<dbReference type="InterPro" id="IPR042099">
    <property type="entry name" value="ANL_N_sf"/>
</dbReference>
<accession>A0A0C3GXH0</accession>
<dbReference type="SUPFAM" id="SSF56801">
    <property type="entry name" value="Acetyl-CoA synthetase-like"/>
    <property type="match status" value="1"/>
</dbReference>
<evidence type="ECO:0000313" key="3">
    <source>
        <dbReference type="Proteomes" id="UP000054321"/>
    </source>
</evidence>
<keyword evidence="3" id="KW-1185">Reference proteome</keyword>
<dbReference type="InterPro" id="IPR001031">
    <property type="entry name" value="Thioesterase"/>
</dbReference>
<proteinExistence type="predicted"/>
<dbReference type="PANTHER" id="PTHR24096:SF267">
    <property type="entry name" value="MALONATE--COA LIGASE ACSF3, MITOCHONDRIAL"/>
    <property type="match status" value="1"/>
</dbReference>
<dbReference type="GO" id="GO:0031957">
    <property type="term" value="F:very long-chain fatty acid-CoA ligase activity"/>
    <property type="evidence" value="ECO:0007669"/>
    <property type="project" value="TreeGrafter"/>
</dbReference>
<dbReference type="InterPro" id="IPR020845">
    <property type="entry name" value="AMP-binding_CS"/>
</dbReference>
<dbReference type="AlphaFoldDB" id="A0A0C3GXH0"/>
<dbReference type="OrthoDB" id="10253869at2759"/>
<protein>
    <recommendedName>
        <fullName evidence="1">Carrier domain-containing protein</fullName>
    </recommendedName>
</protein>
<dbReference type="Pfam" id="PF00501">
    <property type="entry name" value="AMP-binding"/>
    <property type="match status" value="1"/>
</dbReference>
<feature type="domain" description="Carrier" evidence="1">
    <location>
        <begin position="560"/>
        <end position="637"/>
    </location>
</feature>
<dbReference type="GO" id="GO:0006633">
    <property type="term" value="P:fatty acid biosynthetic process"/>
    <property type="evidence" value="ECO:0007669"/>
    <property type="project" value="TreeGrafter"/>
</dbReference>
<evidence type="ECO:0000259" key="1">
    <source>
        <dbReference type="PROSITE" id="PS50075"/>
    </source>
</evidence>
<dbReference type="HOGENOM" id="CLU_000022_23_6_1"/>
<organism evidence="2 3">
    <name type="scientific">Oidiodendron maius (strain Zn)</name>
    <dbReference type="NCBI Taxonomy" id="913774"/>
    <lineage>
        <taxon>Eukaryota</taxon>
        <taxon>Fungi</taxon>
        <taxon>Dikarya</taxon>
        <taxon>Ascomycota</taxon>
        <taxon>Pezizomycotina</taxon>
        <taxon>Leotiomycetes</taxon>
        <taxon>Leotiomycetes incertae sedis</taxon>
        <taxon>Myxotrichaceae</taxon>
        <taxon>Oidiodendron</taxon>
    </lineage>
</organism>
<dbReference type="SUPFAM" id="SSF47336">
    <property type="entry name" value="ACP-like"/>
    <property type="match status" value="1"/>
</dbReference>
<dbReference type="SUPFAM" id="SSF53474">
    <property type="entry name" value="alpha/beta-Hydrolases"/>
    <property type="match status" value="1"/>
</dbReference>